<evidence type="ECO:0000313" key="2">
    <source>
        <dbReference type="Proteomes" id="UP000499080"/>
    </source>
</evidence>
<name>A0A4Y2MFB2_ARAVE</name>
<dbReference type="AlphaFoldDB" id="A0A4Y2MFB2"/>
<reference evidence="1 2" key="1">
    <citation type="journal article" date="2019" name="Sci. Rep.">
        <title>Orb-weaving spider Araneus ventricosus genome elucidates the spidroin gene catalogue.</title>
        <authorList>
            <person name="Kono N."/>
            <person name="Nakamura H."/>
            <person name="Ohtoshi R."/>
            <person name="Moran D.A.P."/>
            <person name="Shinohara A."/>
            <person name="Yoshida Y."/>
            <person name="Fujiwara M."/>
            <person name="Mori M."/>
            <person name="Tomita M."/>
            <person name="Arakawa K."/>
        </authorList>
    </citation>
    <scope>NUCLEOTIDE SEQUENCE [LARGE SCALE GENOMIC DNA]</scope>
</reference>
<accession>A0A4Y2MFB2</accession>
<keyword evidence="2" id="KW-1185">Reference proteome</keyword>
<proteinExistence type="predicted"/>
<gene>
    <name evidence="1" type="ORF">AVEN_65061_1</name>
</gene>
<comment type="caution">
    <text evidence="1">The sequence shown here is derived from an EMBL/GenBank/DDBJ whole genome shotgun (WGS) entry which is preliminary data.</text>
</comment>
<protein>
    <submittedName>
        <fullName evidence="1">Uncharacterized protein</fullName>
    </submittedName>
</protein>
<dbReference type="Proteomes" id="UP000499080">
    <property type="component" value="Unassembled WGS sequence"/>
</dbReference>
<evidence type="ECO:0000313" key="1">
    <source>
        <dbReference type="EMBL" id="GBN25152.1"/>
    </source>
</evidence>
<organism evidence="1 2">
    <name type="scientific">Araneus ventricosus</name>
    <name type="common">Orbweaver spider</name>
    <name type="synonym">Epeira ventricosa</name>
    <dbReference type="NCBI Taxonomy" id="182803"/>
    <lineage>
        <taxon>Eukaryota</taxon>
        <taxon>Metazoa</taxon>
        <taxon>Ecdysozoa</taxon>
        <taxon>Arthropoda</taxon>
        <taxon>Chelicerata</taxon>
        <taxon>Arachnida</taxon>
        <taxon>Araneae</taxon>
        <taxon>Araneomorphae</taxon>
        <taxon>Entelegynae</taxon>
        <taxon>Araneoidea</taxon>
        <taxon>Araneidae</taxon>
        <taxon>Araneus</taxon>
    </lineage>
</organism>
<dbReference type="OrthoDB" id="8192496at2759"/>
<dbReference type="EMBL" id="BGPR01007208">
    <property type="protein sequence ID" value="GBN25152.1"/>
    <property type="molecule type" value="Genomic_DNA"/>
</dbReference>
<sequence>MSVFGLKKMIDKFEESSSFDVKCCRGRKAIASTSVEDVVTALQEASSSAVCFVQGADLLPIESLSSCKLRNILPHSHDHVTFRSGSTFLVLPDIACDVIMRI</sequence>